<organism evidence="1 2">
    <name type="scientific">Trifolium medium</name>
    <dbReference type="NCBI Taxonomy" id="97028"/>
    <lineage>
        <taxon>Eukaryota</taxon>
        <taxon>Viridiplantae</taxon>
        <taxon>Streptophyta</taxon>
        <taxon>Embryophyta</taxon>
        <taxon>Tracheophyta</taxon>
        <taxon>Spermatophyta</taxon>
        <taxon>Magnoliopsida</taxon>
        <taxon>eudicotyledons</taxon>
        <taxon>Gunneridae</taxon>
        <taxon>Pentapetalae</taxon>
        <taxon>rosids</taxon>
        <taxon>fabids</taxon>
        <taxon>Fabales</taxon>
        <taxon>Fabaceae</taxon>
        <taxon>Papilionoideae</taxon>
        <taxon>50 kb inversion clade</taxon>
        <taxon>NPAAA clade</taxon>
        <taxon>Hologalegina</taxon>
        <taxon>IRL clade</taxon>
        <taxon>Trifolieae</taxon>
        <taxon>Trifolium</taxon>
    </lineage>
</organism>
<feature type="non-terminal residue" evidence="1">
    <location>
        <position position="31"/>
    </location>
</feature>
<comment type="caution">
    <text evidence="1">The sequence shown here is derived from an EMBL/GenBank/DDBJ whole genome shotgun (WGS) entry which is preliminary data.</text>
</comment>
<dbReference type="EMBL" id="LXQA011255444">
    <property type="protein sequence ID" value="MCI90834.1"/>
    <property type="molecule type" value="Genomic_DNA"/>
</dbReference>
<dbReference type="Proteomes" id="UP000265520">
    <property type="component" value="Unassembled WGS sequence"/>
</dbReference>
<name>A0A392VR20_9FABA</name>
<protein>
    <submittedName>
        <fullName evidence="1">Uncharacterized protein</fullName>
    </submittedName>
</protein>
<keyword evidence="2" id="KW-1185">Reference proteome</keyword>
<dbReference type="AlphaFoldDB" id="A0A392VR20"/>
<reference evidence="1 2" key="1">
    <citation type="journal article" date="2018" name="Front. Plant Sci.">
        <title>Red Clover (Trifolium pratense) and Zigzag Clover (T. medium) - A Picture of Genomic Similarities and Differences.</title>
        <authorList>
            <person name="Dluhosova J."/>
            <person name="Istvanek J."/>
            <person name="Nedelnik J."/>
            <person name="Repkova J."/>
        </authorList>
    </citation>
    <scope>NUCLEOTIDE SEQUENCE [LARGE SCALE GENOMIC DNA]</scope>
    <source>
        <strain evidence="2">cv. 10/8</strain>
        <tissue evidence="1">Leaf</tissue>
    </source>
</reference>
<accession>A0A392VR20</accession>
<evidence type="ECO:0000313" key="1">
    <source>
        <dbReference type="EMBL" id="MCI90834.1"/>
    </source>
</evidence>
<evidence type="ECO:0000313" key="2">
    <source>
        <dbReference type="Proteomes" id="UP000265520"/>
    </source>
</evidence>
<proteinExistence type="predicted"/>
<sequence length="31" mass="3498">MMESCKDVSGRKKQRIYYGTATAKTTDDTIV</sequence>